<evidence type="ECO:0000313" key="2">
    <source>
        <dbReference type="EMBL" id="BAC24897.1"/>
    </source>
</evidence>
<dbReference type="Proteomes" id="UP000000763">
    <property type="component" value="Chromosome 8"/>
</dbReference>
<organism evidence="2 4">
    <name type="scientific">Oryza sativa subsp. japonica</name>
    <name type="common">Rice</name>
    <dbReference type="NCBI Taxonomy" id="39947"/>
    <lineage>
        <taxon>Eukaryota</taxon>
        <taxon>Viridiplantae</taxon>
        <taxon>Streptophyta</taxon>
        <taxon>Embryophyta</taxon>
        <taxon>Tracheophyta</taxon>
        <taxon>Spermatophyta</taxon>
        <taxon>Magnoliopsida</taxon>
        <taxon>Liliopsida</taxon>
        <taxon>Poales</taxon>
        <taxon>Poaceae</taxon>
        <taxon>BOP clade</taxon>
        <taxon>Oryzoideae</taxon>
        <taxon>Oryzeae</taxon>
        <taxon>Oryzinae</taxon>
        <taxon>Oryza</taxon>
        <taxon>Oryza sativa</taxon>
    </lineage>
</organism>
<reference evidence="2" key="1">
    <citation type="submission" date="2001-07" db="EMBL/GenBank/DDBJ databases">
        <title>Oryza sativa nipponbare(GA3) genomic DNA, chromosome 8, BAC clone:OJ1484_G09.</title>
        <authorList>
            <person name="Sasaki T."/>
            <person name="Matsumoto T."/>
            <person name="Yamamoto K."/>
        </authorList>
    </citation>
    <scope>NUCLEOTIDE SEQUENCE</scope>
</reference>
<dbReference type="EMBL" id="AP005817">
    <property type="protein sequence ID" value="BAD03875.1"/>
    <property type="molecule type" value="Genomic_DNA"/>
</dbReference>
<reference evidence="4" key="3">
    <citation type="journal article" date="2005" name="Nature">
        <title>The map-based sequence of the rice genome.</title>
        <authorList>
            <consortium name="International rice genome sequencing project (IRGSP)"/>
            <person name="Matsumoto T."/>
            <person name="Wu J."/>
            <person name="Kanamori H."/>
            <person name="Katayose Y."/>
            <person name="Fujisawa M."/>
            <person name="Namiki N."/>
            <person name="Mizuno H."/>
            <person name="Yamamoto K."/>
            <person name="Antonio B.A."/>
            <person name="Baba T."/>
            <person name="Sakata K."/>
            <person name="Nagamura Y."/>
            <person name="Aoki H."/>
            <person name="Arikawa K."/>
            <person name="Arita K."/>
            <person name="Bito T."/>
            <person name="Chiden Y."/>
            <person name="Fujitsuka N."/>
            <person name="Fukunaka R."/>
            <person name="Hamada M."/>
            <person name="Harada C."/>
            <person name="Hayashi A."/>
            <person name="Hijishita S."/>
            <person name="Honda M."/>
            <person name="Hosokawa S."/>
            <person name="Ichikawa Y."/>
            <person name="Idonuma A."/>
            <person name="Iijima M."/>
            <person name="Ikeda M."/>
            <person name="Ikeno M."/>
            <person name="Ito K."/>
            <person name="Ito S."/>
            <person name="Ito T."/>
            <person name="Ito Y."/>
            <person name="Ito Y."/>
            <person name="Iwabuchi A."/>
            <person name="Kamiya K."/>
            <person name="Karasawa W."/>
            <person name="Kurita K."/>
            <person name="Katagiri S."/>
            <person name="Kikuta A."/>
            <person name="Kobayashi H."/>
            <person name="Kobayashi N."/>
            <person name="Machita K."/>
            <person name="Maehara T."/>
            <person name="Masukawa M."/>
            <person name="Mizubayashi T."/>
            <person name="Mukai Y."/>
            <person name="Nagasaki H."/>
            <person name="Nagata Y."/>
            <person name="Naito S."/>
            <person name="Nakashima M."/>
            <person name="Nakama Y."/>
            <person name="Nakamichi Y."/>
            <person name="Nakamura M."/>
            <person name="Meguro A."/>
            <person name="Negishi M."/>
            <person name="Ohta I."/>
            <person name="Ohta T."/>
            <person name="Okamoto M."/>
            <person name="Ono N."/>
            <person name="Saji S."/>
            <person name="Sakaguchi M."/>
            <person name="Sakai K."/>
            <person name="Shibata M."/>
            <person name="Shimokawa T."/>
            <person name="Song J."/>
            <person name="Takazaki Y."/>
            <person name="Terasawa K."/>
            <person name="Tsugane M."/>
            <person name="Tsuji K."/>
            <person name="Ueda S."/>
            <person name="Waki K."/>
            <person name="Yamagata H."/>
            <person name="Yamamoto M."/>
            <person name="Yamamoto S."/>
            <person name="Yamane H."/>
            <person name="Yoshiki S."/>
            <person name="Yoshihara R."/>
            <person name="Yukawa K."/>
            <person name="Zhong H."/>
            <person name="Yano M."/>
            <person name="Yuan Q."/>
            <person name="Ouyang S."/>
            <person name="Liu J."/>
            <person name="Jones K.M."/>
            <person name="Gansberger K."/>
            <person name="Moffat K."/>
            <person name="Hill J."/>
            <person name="Bera J."/>
            <person name="Fadrosh D."/>
            <person name="Jin S."/>
            <person name="Johri S."/>
            <person name="Kim M."/>
            <person name="Overton L."/>
            <person name="Reardon M."/>
            <person name="Tsitrin T."/>
            <person name="Vuong H."/>
            <person name="Weaver B."/>
            <person name="Ciecko A."/>
            <person name="Tallon L."/>
            <person name="Jackson J."/>
            <person name="Pai G."/>
            <person name="Aken S.V."/>
            <person name="Utterback T."/>
            <person name="Reidmuller S."/>
            <person name="Feldblyum T."/>
            <person name="Hsiao J."/>
            <person name="Zismann V."/>
            <person name="Iobst S."/>
            <person name="de Vazeille A.R."/>
            <person name="Buell C.R."/>
            <person name="Ying K."/>
            <person name="Li Y."/>
            <person name="Lu T."/>
            <person name="Huang Y."/>
            <person name="Zhao Q."/>
            <person name="Feng Q."/>
            <person name="Zhang L."/>
            <person name="Zhu J."/>
            <person name="Weng Q."/>
            <person name="Mu J."/>
            <person name="Lu Y."/>
            <person name="Fan D."/>
            <person name="Liu Y."/>
            <person name="Guan J."/>
            <person name="Zhang Y."/>
            <person name="Yu S."/>
            <person name="Liu X."/>
            <person name="Zhang Y."/>
            <person name="Hong G."/>
            <person name="Han B."/>
            <person name="Choisne N."/>
            <person name="Demange N."/>
            <person name="Orjeda G."/>
            <person name="Samain S."/>
            <person name="Cattolico L."/>
            <person name="Pelletier E."/>
            <person name="Couloux A."/>
            <person name="Segurens B."/>
            <person name="Wincker P."/>
            <person name="D'Hont A."/>
            <person name="Scarpelli C."/>
            <person name="Weissenbach J."/>
            <person name="Salanoubat M."/>
            <person name="Quetier F."/>
            <person name="Yu Y."/>
            <person name="Kim H.R."/>
            <person name="Rambo T."/>
            <person name="Currie J."/>
            <person name="Collura K."/>
            <person name="Luo M."/>
            <person name="Yang T."/>
            <person name="Ammiraju J.S.S."/>
            <person name="Engler F."/>
            <person name="Soderlund C."/>
            <person name="Wing R.A."/>
            <person name="Palmer L.E."/>
            <person name="de la Bastide M."/>
            <person name="Spiegel L."/>
            <person name="Nascimento L."/>
            <person name="Zutavern T."/>
            <person name="O'Shaughnessy A."/>
            <person name="Dike S."/>
            <person name="Dedhia N."/>
            <person name="Preston R."/>
            <person name="Balija V."/>
            <person name="McCombie W.R."/>
            <person name="Chow T."/>
            <person name="Chen H."/>
            <person name="Chung M."/>
            <person name="Chen C."/>
            <person name="Shaw J."/>
            <person name="Wu H."/>
            <person name="Hsiao K."/>
            <person name="Chao Y."/>
            <person name="Chu M."/>
            <person name="Cheng C."/>
            <person name="Hour A."/>
            <person name="Lee P."/>
            <person name="Lin S."/>
            <person name="Lin Y."/>
            <person name="Liou J."/>
            <person name="Liu S."/>
            <person name="Hsing Y."/>
            <person name="Raghuvanshi S."/>
            <person name="Mohanty A."/>
            <person name="Bharti A.K."/>
            <person name="Gaur A."/>
            <person name="Gupta V."/>
            <person name="Kumar D."/>
            <person name="Ravi V."/>
            <person name="Vij S."/>
            <person name="Kapur A."/>
            <person name="Khurana P."/>
            <person name="Khurana P."/>
            <person name="Khurana J.P."/>
            <person name="Tyagi A.K."/>
            <person name="Gaikwad K."/>
            <person name="Singh A."/>
            <person name="Dalal V."/>
            <person name="Srivastava S."/>
            <person name="Dixit A."/>
            <person name="Pal A.K."/>
            <person name="Ghazi I.A."/>
            <person name="Yadav M."/>
            <person name="Pandit A."/>
            <person name="Bhargava A."/>
            <person name="Sureshbabu K."/>
            <person name="Batra K."/>
            <person name="Sharma T.R."/>
            <person name="Mohapatra T."/>
            <person name="Singh N.K."/>
            <person name="Messing J."/>
            <person name="Nelson A.B."/>
            <person name="Fuks G."/>
            <person name="Kavchok S."/>
            <person name="Keizer G."/>
            <person name="Linton E."/>
            <person name="Llaca V."/>
            <person name="Song R."/>
            <person name="Tanyolac B."/>
            <person name="Young S."/>
            <person name="Ho-Il K."/>
            <person name="Hahn J.H."/>
            <person name="Sangsakoo G."/>
            <person name="Vanavichit A."/>
            <person name="de Mattos Luiz.A.T."/>
            <person name="Zimmer P.D."/>
            <person name="Malone G."/>
            <person name="Dellagostin O."/>
            <person name="de Oliveira A.C."/>
            <person name="Bevan M."/>
            <person name="Bancroft I."/>
            <person name="Minx P."/>
            <person name="Cordum H."/>
            <person name="Wilson R."/>
            <person name="Cheng Z."/>
            <person name="Jin W."/>
            <person name="Jiang J."/>
            <person name="Leong S.A."/>
            <person name="Iwama H."/>
            <person name="Gojobori T."/>
            <person name="Itoh T."/>
            <person name="Niimura Y."/>
            <person name="Fujii Y."/>
            <person name="Habara T."/>
            <person name="Sakai H."/>
            <person name="Sato Y."/>
            <person name="Wilson G."/>
            <person name="Kumar K."/>
            <person name="McCouch S."/>
            <person name="Juretic N."/>
            <person name="Hoen D."/>
            <person name="Wright S."/>
            <person name="Bruskiewich R."/>
            <person name="Bureau T."/>
            <person name="Miyao A."/>
            <person name="Hirochika H."/>
            <person name="Nishikawa T."/>
            <person name="Kadowaki K."/>
            <person name="Sugiura M."/>
            <person name="Burr B."/>
            <person name="Sasaki T."/>
        </authorList>
    </citation>
    <scope>NUCLEOTIDE SEQUENCE [LARGE SCALE GENOMIC DNA]</scope>
    <source>
        <strain evidence="4">cv. Nipponbare</strain>
    </source>
</reference>
<dbReference type="AlphaFoldDB" id="Q8H4W7"/>
<feature type="region of interest" description="Disordered" evidence="1">
    <location>
        <begin position="20"/>
        <end position="86"/>
    </location>
</feature>
<feature type="region of interest" description="Disordered" evidence="1">
    <location>
        <begin position="127"/>
        <end position="158"/>
    </location>
</feature>
<evidence type="ECO:0000313" key="4">
    <source>
        <dbReference type="Proteomes" id="UP000000763"/>
    </source>
</evidence>
<feature type="compositionally biased region" description="Basic and acidic residues" evidence="1">
    <location>
        <begin position="48"/>
        <end position="63"/>
    </location>
</feature>
<name>Q8H4W7_ORYSJ</name>
<reference evidence="4" key="4">
    <citation type="journal article" date="2008" name="Nucleic Acids Res.">
        <title>The rice annotation project database (RAP-DB): 2008 update.</title>
        <authorList>
            <consortium name="The rice annotation project (RAP)"/>
        </authorList>
    </citation>
    <scope>GENOME REANNOTATION</scope>
    <source>
        <strain evidence="4">cv. Nipponbare</strain>
    </source>
</reference>
<proteinExistence type="predicted"/>
<reference evidence="3" key="2">
    <citation type="submission" date="2002-10" db="EMBL/GenBank/DDBJ databases">
        <title>Oryza sativa nipponbare(GA3) genomic DNA, chromosome 8, BAC clone:OJ1118_F01.</title>
        <authorList>
            <person name="Sasaki T."/>
            <person name="Matsumoto T."/>
            <person name="Katayose Y."/>
        </authorList>
    </citation>
    <scope>NUCLEOTIDE SEQUENCE</scope>
</reference>
<protein>
    <submittedName>
        <fullName evidence="2">Uncharacterized protein</fullName>
    </submittedName>
</protein>
<accession>Q8H4W7</accession>
<evidence type="ECO:0000313" key="3">
    <source>
        <dbReference type="EMBL" id="BAD03875.1"/>
    </source>
</evidence>
<evidence type="ECO:0000256" key="1">
    <source>
        <dbReference type="SAM" id="MobiDB-lite"/>
    </source>
</evidence>
<dbReference type="EMBL" id="AP003913">
    <property type="protein sequence ID" value="BAC24897.1"/>
    <property type="molecule type" value="Genomic_DNA"/>
</dbReference>
<gene>
    <name evidence="2" type="primary">OJ1484_G09.110</name>
    <name evidence="3" type="ORF">OJ1118_F01.26</name>
</gene>
<sequence length="208" mass="21499">MQPDGPSEVRFTHLTRVQTLNRLSSGAGAGLAGARGEARERRRGGGGRRGDLEARLREGRRWWPDGGRGHALPSARSGGRGGDGGSAAADLAVSALGSGGGGLRRVGASGHGGGSCDNDDGDGGCDYNDANGGCDEDDERPPPSTAPPASTPTHLGSARVVFQRPPNSRRWIWPPRGSDLPMKCKVVVLHLEMNLLSFVSCRELGAGG</sequence>